<dbReference type="EMBL" id="CAXDID020000177">
    <property type="protein sequence ID" value="CAL6048942.1"/>
    <property type="molecule type" value="Genomic_DNA"/>
</dbReference>
<protein>
    <submittedName>
        <fullName evidence="2">Hypothetical_protein</fullName>
    </submittedName>
</protein>
<dbReference type="Proteomes" id="UP001642409">
    <property type="component" value="Unassembled WGS sequence"/>
</dbReference>
<evidence type="ECO:0000313" key="2">
    <source>
        <dbReference type="EMBL" id="CAL6048942.1"/>
    </source>
</evidence>
<keyword evidence="3" id="KW-1185">Reference proteome</keyword>
<comment type="caution">
    <text evidence="2">The sequence shown here is derived from an EMBL/GenBank/DDBJ whole genome shotgun (WGS) entry which is preliminary data.</text>
</comment>
<evidence type="ECO:0000313" key="1">
    <source>
        <dbReference type="EMBL" id="CAL6048900.1"/>
    </source>
</evidence>
<dbReference type="EMBL" id="CAXDID020000177">
    <property type="protein sequence ID" value="CAL6048900.1"/>
    <property type="molecule type" value="Genomic_DNA"/>
</dbReference>
<gene>
    <name evidence="1" type="ORF">HINF_LOCUS42911</name>
    <name evidence="2" type="ORF">HINF_LOCUS42932</name>
</gene>
<proteinExistence type="predicted"/>
<reference evidence="2 3" key="1">
    <citation type="submission" date="2024-07" db="EMBL/GenBank/DDBJ databases">
        <authorList>
            <person name="Akdeniz Z."/>
        </authorList>
    </citation>
    <scope>NUCLEOTIDE SEQUENCE [LARGE SCALE GENOMIC DNA]</scope>
</reference>
<evidence type="ECO:0000313" key="3">
    <source>
        <dbReference type="Proteomes" id="UP001642409"/>
    </source>
</evidence>
<name>A0ABP1JXE9_9EUKA</name>
<organism evidence="2 3">
    <name type="scientific">Hexamita inflata</name>
    <dbReference type="NCBI Taxonomy" id="28002"/>
    <lineage>
        <taxon>Eukaryota</taxon>
        <taxon>Metamonada</taxon>
        <taxon>Diplomonadida</taxon>
        <taxon>Hexamitidae</taxon>
        <taxon>Hexamitinae</taxon>
        <taxon>Hexamita</taxon>
    </lineage>
</organism>
<sequence length="143" mass="16471">MIKLFSAFSCLKLANLSKEFMRTMLFLPRDSSCRFTSGNNMATLLKSHCSIQSIFRRTKYCSRTKSRISLLLDRSSSSKRASFNSTTMLLILRKSILSLASRDRFSTGSRFSFQFEDRTRSCKFTRELISGIFTDRNSINARV</sequence>
<accession>A0ABP1JXE9</accession>